<evidence type="ECO:0000313" key="2">
    <source>
        <dbReference type="Proteomes" id="UP001517247"/>
    </source>
</evidence>
<gene>
    <name evidence="1" type="ORF">E6A44_009125</name>
</gene>
<organism evidence="1 2">
    <name type="scientific">Pedobacter ureilyticus</name>
    <dbReference type="NCBI Taxonomy" id="1393051"/>
    <lineage>
        <taxon>Bacteria</taxon>
        <taxon>Pseudomonadati</taxon>
        <taxon>Bacteroidota</taxon>
        <taxon>Sphingobacteriia</taxon>
        <taxon>Sphingobacteriales</taxon>
        <taxon>Sphingobacteriaceae</taxon>
        <taxon>Pedobacter</taxon>
    </lineage>
</organism>
<dbReference type="InterPro" id="IPR024476">
    <property type="entry name" value="DUF3861"/>
</dbReference>
<dbReference type="InterPro" id="IPR038194">
    <property type="entry name" value="DUF3861_sf"/>
</dbReference>
<reference evidence="1 2" key="1">
    <citation type="submission" date="2024-12" db="EMBL/GenBank/DDBJ databases">
        <authorList>
            <person name="Hu S."/>
        </authorList>
    </citation>
    <scope>NUCLEOTIDE SEQUENCE [LARGE SCALE GENOMIC DNA]</scope>
    <source>
        <strain evidence="1 2">THG-T11</strain>
    </source>
</reference>
<evidence type="ECO:0000313" key="1">
    <source>
        <dbReference type="EMBL" id="MFN0255733.1"/>
    </source>
</evidence>
<comment type="caution">
    <text evidence="1">The sequence shown here is derived from an EMBL/GenBank/DDBJ whole genome shotgun (WGS) entry which is preliminary data.</text>
</comment>
<keyword evidence="2" id="KW-1185">Reference proteome</keyword>
<dbReference type="EMBL" id="SSHJ02000006">
    <property type="protein sequence ID" value="MFN0255733.1"/>
    <property type="molecule type" value="Genomic_DNA"/>
</dbReference>
<dbReference type="RefSeq" id="WP_138722860.1">
    <property type="nucleotide sequence ID" value="NZ_SSHJ02000006.1"/>
</dbReference>
<dbReference type="Proteomes" id="UP001517247">
    <property type="component" value="Unassembled WGS sequence"/>
</dbReference>
<dbReference type="Pfam" id="PF12977">
    <property type="entry name" value="DUF3861"/>
    <property type="match status" value="1"/>
</dbReference>
<dbReference type="Gene3D" id="3.10.20.850">
    <property type="entry name" value="Protein of unknown function DUF3861"/>
    <property type="match status" value="1"/>
</dbReference>
<name>A0ABW9J5C1_9SPHI</name>
<sequence>MNKRTNTYKLTLEELSLAREDDVKNDTLQIEFSNHDNIFKIIEAVKSKNLFQSENESIEFAIGLKMFSEVMLKNRNNELFKKLSPAFGEFMKALKSK</sequence>
<proteinExistence type="predicted"/>
<protein>
    <submittedName>
        <fullName evidence="1">DUF3861 domain-containing protein</fullName>
    </submittedName>
</protein>
<accession>A0ABW9J5C1</accession>